<dbReference type="PANTHER" id="PTHR22946">
    <property type="entry name" value="DIENELACTONE HYDROLASE DOMAIN-CONTAINING PROTEIN-RELATED"/>
    <property type="match status" value="1"/>
</dbReference>
<dbReference type="InterPro" id="IPR022742">
    <property type="entry name" value="Hydrolase_4"/>
</dbReference>
<name>A0A8H6X6K1_9AGAR</name>
<reference evidence="4" key="1">
    <citation type="submission" date="2020-05" db="EMBL/GenBank/DDBJ databases">
        <title>Mycena genomes resolve the evolution of fungal bioluminescence.</title>
        <authorList>
            <person name="Tsai I.J."/>
        </authorList>
    </citation>
    <scope>NUCLEOTIDE SEQUENCE</scope>
    <source>
        <strain evidence="4">CCC161011</strain>
    </source>
</reference>
<feature type="signal peptide" evidence="2">
    <location>
        <begin position="1"/>
        <end position="22"/>
    </location>
</feature>
<dbReference type="OrthoDB" id="2498029at2759"/>
<evidence type="ECO:0000256" key="1">
    <source>
        <dbReference type="ARBA" id="ARBA00022801"/>
    </source>
</evidence>
<gene>
    <name evidence="4" type="ORF">MVEN_02201300</name>
</gene>
<sequence length="321" mass="34895">MINICLCLGFSRSALLLTTTMSFEKSALKIASARPGWNLDAWQYLPAAERRTQPLPIIVMAHGFGANKTMGLAHYAEAFAAAGYACIVFDYRRWGASDGTPRHVLIVKDQLEDYRTVIKYARQQPEFDPQRLVLWGSSFSGAHTITLSADATVNAIAAMAQCPYTGLSPPLPLDTAYLKIAGSALLDIIKQGLGLTPVYIPVVSEPKSVGALTTEGTKSGMLAICSKDIEYWNEISASSLLQIPSYQPRAKAASVNCPLLIVLPTEDNLCLPEGAVQISKTTEKCQLVSIPCGHFDLYHGMSHHTESITAQLEFLEKHVPV</sequence>
<keyword evidence="5" id="KW-1185">Reference proteome</keyword>
<dbReference type="Gene3D" id="3.40.50.1820">
    <property type="entry name" value="alpha/beta hydrolase"/>
    <property type="match status" value="1"/>
</dbReference>
<dbReference type="Pfam" id="PF12146">
    <property type="entry name" value="Hydrolase_4"/>
    <property type="match status" value="1"/>
</dbReference>
<feature type="chain" id="PRO_5034654310" evidence="2">
    <location>
        <begin position="23"/>
        <end position="321"/>
    </location>
</feature>
<dbReference type="EMBL" id="JACAZI010000024">
    <property type="protein sequence ID" value="KAF7335478.1"/>
    <property type="molecule type" value="Genomic_DNA"/>
</dbReference>
<comment type="caution">
    <text evidence="4">The sequence shown here is derived from an EMBL/GenBank/DDBJ whole genome shotgun (WGS) entry which is preliminary data.</text>
</comment>
<proteinExistence type="predicted"/>
<dbReference type="GO" id="GO:0016788">
    <property type="term" value="F:hydrolase activity, acting on ester bonds"/>
    <property type="evidence" value="ECO:0007669"/>
    <property type="project" value="UniProtKB-ARBA"/>
</dbReference>
<dbReference type="InterPro" id="IPR029058">
    <property type="entry name" value="AB_hydrolase_fold"/>
</dbReference>
<protein>
    <submittedName>
        <fullName evidence="4">Hydrolase-4 domain-containing protein</fullName>
    </submittedName>
</protein>
<evidence type="ECO:0000313" key="5">
    <source>
        <dbReference type="Proteomes" id="UP000620124"/>
    </source>
</evidence>
<dbReference type="PANTHER" id="PTHR22946:SF9">
    <property type="entry name" value="POLYKETIDE TRANSFERASE AF380"/>
    <property type="match status" value="1"/>
</dbReference>
<feature type="domain" description="Serine aminopeptidase S33" evidence="3">
    <location>
        <begin position="53"/>
        <end position="303"/>
    </location>
</feature>
<dbReference type="SUPFAM" id="SSF53474">
    <property type="entry name" value="alpha/beta-Hydrolases"/>
    <property type="match status" value="1"/>
</dbReference>
<evidence type="ECO:0000313" key="4">
    <source>
        <dbReference type="EMBL" id="KAF7335478.1"/>
    </source>
</evidence>
<keyword evidence="1 4" id="KW-0378">Hydrolase</keyword>
<organism evidence="4 5">
    <name type="scientific">Mycena venus</name>
    <dbReference type="NCBI Taxonomy" id="2733690"/>
    <lineage>
        <taxon>Eukaryota</taxon>
        <taxon>Fungi</taxon>
        <taxon>Dikarya</taxon>
        <taxon>Basidiomycota</taxon>
        <taxon>Agaricomycotina</taxon>
        <taxon>Agaricomycetes</taxon>
        <taxon>Agaricomycetidae</taxon>
        <taxon>Agaricales</taxon>
        <taxon>Marasmiineae</taxon>
        <taxon>Mycenaceae</taxon>
        <taxon>Mycena</taxon>
    </lineage>
</organism>
<dbReference type="Proteomes" id="UP000620124">
    <property type="component" value="Unassembled WGS sequence"/>
</dbReference>
<dbReference type="InterPro" id="IPR050261">
    <property type="entry name" value="FrsA_esterase"/>
</dbReference>
<evidence type="ECO:0000259" key="3">
    <source>
        <dbReference type="Pfam" id="PF12146"/>
    </source>
</evidence>
<dbReference type="Gene3D" id="1.10.10.800">
    <property type="match status" value="1"/>
</dbReference>
<evidence type="ECO:0000256" key="2">
    <source>
        <dbReference type="SAM" id="SignalP"/>
    </source>
</evidence>
<dbReference type="AlphaFoldDB" id="A0A8H6X6K1"/>
<keyword evidence="2" id="KW-0732">Signal</keyword>
<accession>A0A8H6X6K1</accession>